<evidence type="ECO:0000313" key="2">
    <source>
        <dbReference type="EMBL" id="CAH0379300.1"/>
    </source>
</evidence>
<sequence length="417" mass="44992">MASDAARKDARERSLGGAALRLLALLALAAVVIRTRAVLAAARVGDAVGARAERVRALEHELLELAARQRAVDAELAAAAPAAPASAPAAPAAPPEAKPRAAAAAAPAARPATPFATTATWGARGPPPDAFFATDRCAAPRRNASAEGIFWYDRPDAEACARARISLRGEAACPGEGERRGPAKRQILVTGVQRSGTHFTWEMLARLGIHVHHEGLGPAGSVSWLFTWKAATYVINNPASLDARRHRFCVVFHQVRHPLRVISSVVRATRAHDRFWDWLYGVEPGLDRTDPPVRRAARLWLLQNRRLEKIADARFLVEETSPRAVCSAAGFPDFLCRGDGRHHATSSKVVQPILEPRRLARSEALRVPSKVPAVSWADVERLDAALAAACRDLAAAYGYDADPRYHPQSLDTTAFKA</sequence>
<evidence type="ECO:0000256" key="1">
    <source>
        <dbReference type="SAM" id="MobiDB-lite"/>
    </source>
</evidence>
<dbReference type="InterPro" id="IPR027417">
    <property type="entry name" value="P-loop_NTPase"/>
</dbReference>
<dbReference type="EMBL" id="CAKKNE010000006">
    <property type="protein sequence ID" value="CAH0379300.1"/>
    <property type="molecule type" value="Genomic_DNA"/>
</dbReference>
<dbReference type="Proteomes" id="UP000789595">
    <property type="component" value="Unassembled WGS sequence"/>
</dbReference>
<name>A0A8J2T1H5_9STRA</name>
<dbReference type="AlphaFoldDB" id="A0A8J2T1H5"/>
<accession>A0A8J2T1H5</accession>
<dbReference type="OrthoDB" id="406826at2759"/>
<feature type="compositionally biased region" description="Low complexity" evidence="1">
    <location>
        <begin position="100"/>
        <end position="109"/>
    </location>
</feature>
<protein>
    <recommendedName>
        <fullName evidence="4">Sulfotransferase domain-containing protein</fullName>
    </recommendedName>
</protein>
<organism evidence="2 3">
    <name type="scientific">Pelagomonas calceolata</name>
    <dbReference type="NCBI Taxonomy" id="35677"/>
    <lineage>
        <taxon>Eukaryota</taxon>
        <taxon>Sar</taxon>
        <taxon>Stramenopiles</taxon>
        <taxon>Ochrophyta</taxon>
        <taxon>Pelagophyceae</taxon>
        <taxon>Pelagomonadales</taxon>
        <taxon>Pelagomonadaceae</taxon>
        <taxon>Pelagomonas</taxon>
    </lineage>
</organism>
<comment type="caution">
    <text evidence="2">The sequence shown here is derived from an EMBL/GenBank/DDBJ whole genome shotgun (WGS) entry which is preliminary data.</text>
</comment>
<dbReference type="SUPFAM" id="SSF52540">
    <property type="entry name" value="P-loop containing nucleoside triphosphate hydrolases"/>
    <property type="match status" value="1"/>
</dbReference>
<proteinExistence type="predicted"/>
<reference evidence="2" key="1">
    <citation type="submission" date="2021-11" db="EMBL/GenBank/DDBJ databases">
        <authorList>
            <consortium name="Genoscope - CEA"/>
            <person name="William W."/>
        </authorList>
    </citation>
    <scope>NUCLEOTIDE SEQUENCE</scope>
</reference>
<keyword evidence="3" id="KW-1185">Reference proteome</keyword>
<feature type="region of interest" description="Disordered" evidence="1">
    <location>
        <begin position="85"/>
        <end position="109"/>
    </location>
</feature>
<evidence type="ECO:0000313" key="3">
    <source>
        <dbReference type="Proteomes" id="UP000789595"/>
    </source>
</evidence>
<gene>
    <name evidence="2" type="ORF">PECAL_6P09110</name>
</gene>
<evidence type="ECO:0008006" key="4">
    <source>
        <dbReference type="Google" id="ProtNLM"/>
    </source>
</evidence>